<accession>A0A561VKY5</accession>
<reference evidence="3 4" key="1">
    <citation type="submission" date="2019-06" db="EMBL/GenBank/DDBJ databases">
        <title>Sequencing the genomes of 1000 actinobacteria strains.</title>
        <authorList>
            <person name="Klenk H.-P."/>
        </authorList>
    </citation>
    <scope>NUCLEOTIDE SEQUENCE [LARGE SCALE GENOMIC DNA]</scope>
    <source>
        <strain evidence="3 4">DSM 43866</strain>
    </source>
</reference>
<evidence type="ECO:0000313" key="4">
    <source>
        <dbReference type="Proteomes" id="UP000320239"/>
    </source>
</evidence>
<evidence type="ECO:0000256" key="1">
    <source>
        <dbReference type="SAM" id="MobiDB-lite"/>
    </source>
</evidence>
<protein>
    <submittedName>
        <fullName evidence="3">F5/8 type C domain-containing protein</fullName>
    </submittedName>
</protein>
<dbReference type="Proteomes" id="UP000320239">
    <property type="component" value="Unassembled WGS sequence"/>
</dbReference>
<sequence>MNDTAYKTAVKSEIVAKVNELKGRSGVLLWDVGNEVILEMQNYGLSADVVEARRVAYARFVNEIAEAIHGADPNHPVTSTDAYTHAWTYYQPYASALDLLAVNSYGAIDTVKRDWIAGGYTKPYLLTEGGPAGEWEVPDDANGVPAEPTDPQKRAGYTYSWNAITGHPGVALGATEFHYGLENDFGGVWLNTTTGGWRRLGYHALREAYTGQPAPNTPPEITAMTVGSASAVPAGGTFTVDVTASDPQNDLVRYNLMAGDKHITGNRGLRHLSFTQTGNGRFTVRAPETLGVWKVYVYAYDGHGNVGIEQRSFRVVPPVVAGTNLARGRTATASSHQPTGTNGPQLPSYAVDGDHGTRWASEWVDTAWLQVDLGSVQSFDHVQLAWEAAYATSYAIQTSTDGTTWTTAYATTSGDGGFDNLAVSGSARHVRVAATARATTYGYSLYEFGVYRS</sequence>
<proteinExistence type="predicted"/>
<dbReference type="RefSeq" id="WP_239082446.1">
    <property type="nucleotide sequence ID" value="NZ_BOMX01000099.1"/>
</dbReference>
<organism evidence="3 4">
    <name type="scientific">Actinoplanes teichomyceticus</name>
    <dbReference type="NCBI Taxonomy" id="1867"/>
    <lineage>
        <taxon>Bacteria</taxon>
        <taxon>Bacillati</taxon>
        <taxon>Actinomycetota</taxon>
        <taxon>Actinomycetes</taxon>
        <taxon>Micromonosporales</taxon>
        <taxon>Micromonosporaceae</taxon>
        <taxon>Actinoplanes</taxon>
    </lineage>
</organism>
<dbReference type="InterPro" id="IPR008979">
    <property type="entry name" value="Galactose-bd-like_sf"/>
</dbReference>
<evidence type="ECO:0000313" key="3">
    <source>
        <dbReference type="EMBL" id="TWG12247.1"/>
    </source>
</evidence>
<feature type="domain" description="F5/8 type C" evidence="2">
    <location>
        <begin position="314"/>
        <end position="453"/>
    </location>
</feature>
<dbReference type="Gene3D" id="2.60.120.260">
    <property type="entry name" value="Galactose-binding domain-like"/>
    <property type="match status" value="1"/>
</dbReference>
<feature type="compositionally biased region" description="Polar residues" evidence="1">
    <location>
        <begin position="331"/>
        <end position="345"/>
    </location>
</feature>
<dbReference type="AlphaFoldDB" id="A0A561VKY5"/>
<name>A0A561VKY5_ACTTI</name>
<comment type="caution">
    <text evidence="3">The sequence shown here is derived from an EMBL/GenBank/DDBJ whole genome shotgun (WGS) entry which is preliminary data.</text>
</comment>
<dbReference type="InterPro" id="IPR000421">
    <property type="entry name" value="FA58C"/>
</dbReference>
<feature type="region of interest" description="Disordered" evidence="1">
    <location>
        <begin position="328"/>
        <end position="349"/>
    </location>
</feature>
<dbReference type="SUPFAM" id="SSF51445">
    <property type="entry name" value="(Trans)glycosidases"/>
    <property type="match status" value="1"/>
</dbReference>
<dbReference type="Gene3D" id="3.20.20.80">
    <property type="entry name" value="Glycosidases"/>
    <property type="match status" value="1"/>
</dbReference>
<keyword evidence="4" id="KW-1185">Reference proteome</keyword>
<dbReference type="EMBL" id="VIWY01000005">
    <property type="protein sequence ID" value="TWG12247.1"/>
    <property type="molecule type" value="Genomic_DNA"/>
</dbReference>
<dbReference type="SUPFAM" id="SSF49785">
    <property type="entry name" value="Galactose-binding domain-like"/>
    <property type="match status" value="1"/>
</dbReference>
<dbReference type="PROSITE" id="PS50022">
    <property type="entry name" value="FA58C_3"/>
    <property type="match status" value="1"/>
</dbReference>
<dbReference type="InterPro" id="IPR017853">
    <property type="entry name" value="GH"/>
</dbReference>
<dbReference type="Pfam" id="PF00754">
    <property type="entry name" value="F5_F8_type_C"/>
    <property type="match status" value="1"/>
</dbReference>
<evidence type="ECO:0000259" key="2">
    <source>
        <dbReference type="PROSITE" id="PS50022"/>
    </source>
</evidence>
<gene>
    <name evidence="3" type="ORF">FHX34_105114</name>
</gene>